<accession>A0ABD2LJZ2</accession>
<keyword evidence="2" id="KW-1185">Reference proteome</keyword>
<gene>
    <name evidence="1" type="ORF">niasHT_016423</name>
</gene>
<evidence type="ECO:0000313" key="1">
    <source>
        <dbReference type="EMBL" id="KAL3115212.1"/>
    </source>
</evidence>
<evidence type="ECO:0000313" key="2">
    <source>
        <dbReference type="Proteomes" id="UP001620626"/>
    </source>
</evidence>
<name>A0ABD2LJZ2_9BILA</name>
<comment type="caution">
    <text evidence="1">The sequence shown here is derived from an EMBL/GenBank/DDBJ whole genome shotgun (WGS) entry which is preliminary data.</text>
</comment>
<dbReference type="AlphaFoldDB" id="A0ABD2LJZ2"/>
<protein>
    <submittedName>
        <fullName evidence="1">Uncharacterized protein</fullName>
    </submittedName>
</protein>
<reference evidence="1 2" key="1">
    <citation type="submission" date="2024-10" db="EMBL/GenBank/DDBJ databases">
        <authorList>
            <person name="Kim D."/>
        </authorList>
    </citation>
    <scope>NUCLEOTIDE SEQUENCE [LARGE SCALE GENOMIC DNA]</scope>
    <source>
        <strain evidence="1">BH-2024</strain>
    </source>
</reference>
<sequence length="122" mass="14077">MVSFPDSERGREGVGIRIQRPDDCVENVLALANRFLLESIENRCVDFLMTKSKKLAIFKFRLAHQYDIIAMKGKILSQVTKKDFAIEGENIFSAFLEEHDKLASEAMEELKKRHDEIFGKQN</sequence>
<dbReference type="EMBL" id="JBICBT010000393">
    <property type="protein sequence ID" value="KAL3115212.1"/>
    <property type="molecule type" value="Genomic_DNA"/>
</dbReference>
<organism evidence="1 2">
    <name type="scientific">Heterodera trifolii</name>
    <dbReference type="NCBI Taxonomy" id="157864"/>
    <lineage>
        <taxon>Eukaryota</taxon>
        <taxon>Metazoa</taxon>
        <taxon>Ecdysozoa</taxon>
        <taxon>Nematoda</taxon>
        <taxon>Chromadorea</taxon>
        <taxon>Rhabditida</taxon>
        <taxon>Tylenchina</taxon>
        <taxon>Tylenchomorpha</taxon>
        <taxon>Tylenchoidea</taxon>
        <taxon>Heteroderidae</taxon>
        <taxon>Heteroderinae</taxon>
        <taxon>Heterodera</taxon>
    </lineage>
</organism>
<dbReference type="Proteomes" id="UP001620626">
    <property type="component" value="Unassembled WGS sequence"/>
</dbReference>
<proteinExistence type="predicted"/>